<evidence type="ECO:0000313" key="6">
    <source>
        <dbReference type="EMBL" id="OHT12463.1"/>
    </source>
</evidence>
<gene>
    <name evidence="6" type="primary">MAP2</name>
    <name evidence="6" type="ORF">TRFO_17601</name>
</gene>
<dbReference type="Gene3D" id="1.10.10.10">
    <property type="entry name" value="Winged helix-like DNA-binding domain superfamily/Winged helix DNA-binding domain"/>
    <property type="match status" value="1"/>
</dbReference>
<dbReference type="Gene3D" id="3.90.230.10">
    <property type="entry name" value="Creatinase/methionine aminopeptidase superfamily"/>
    <property type="match status" value="1"/>
</dbReference>
<dbReference type="Pfam" id="PF00557">
    <property type="entry name" value="Peptidase_M24"/>
    <property type="match status" value="1"/>
</dbReference>
<dbReference type="VEuPathDB" id="TrichDB:TRFO_17601"/>
<feature type="domain" description="Peptidase M24" evidence="5">
    <location>
        <begin position="91"/>
        <end position="296"/>
    </location>
</feature>
<dbReference type="RefSeq" id="XP_068365599.1">
    <property type="nucleotide sequence ID" value="XM_068499684.1"/>
</dbReference>
<reference evidence="6" key="1">
    <citation type="submission" date="2016-10" db="EMBL/GenBank/DDBJ databases">
        <authorList>
            <person name="Benchimol M."/>
            <person name="Almeida L.G."/>
            <person name="Vasconcelos A.T."/>
            <person name="Perreira-Neves A."/>
            <person name="Rosa I.A."/>
            <person name="Tasca T."/>
            <person name="Bogo M.R."/>
            <person name="de Souza W."/>
        </authorList>
    </citation>
    <scope>NUCLEOTIDE SEQUENCE [LARGE SCALE GENOMIC DNA]</scope>
    <source>
        <strain evidence="6">K</strain>
    </source>
</reference>
<dbReference type="InterPro" id="IPR050247">
    <property type="entry name" value="Met_Aminopeptidase_Type2"/>
</dbReference>
<dbReference type="InterPro" id="IPR000994">
    <property type="entry name" value="Pept_M24"/>
</dbReference>
<evidence type="ECO:0000256" key="3">
    <source>
        <dbReference type="ARBA" id="ARBA00022723"/>
    </source>
</evidence>
<accession>A0A1J4KMC6</accession>
<evidence type="ECO:0000256" key="2">
    <source>
        <dbReference type="ARBA" id="ARBA00022670"/>
    </source>
</evidence>
<evidence type="ECO:0000256" key="1">
    <source>
        <dbReference type="ARBA" id="ARBA00022438"/>
    </source>
</evidence>
<sequence length="409" mass="45827">MVGEDDFEFLLAAAAKNKAMKEETQKKNIYNDDIFLDLPPTPASEYPDGKFPVRDIIHYTKLPNNEYSGFRPKDQEQTERLEALKEALPYLREGGIVHQKVREWSICQTGPIKVGANLWEMCGQIEEAVRREVGFSPPRRGLGFPCGCSINHEAAHYSPCNINDTRVLGKSDVMKIDFGVAIEGHVIDSAFTVCFDDRFKPLIDASKEATTKAIRACGPDARISEISGLIEEIISGYQMELDGKILPIQPIKTLSGHGLAPYKVHAGKQIPCVKTRPGYETYDEKMEIGEYYALETFATTGLGITYSRGATSHYMINPKAPKAKNGSLRDLEDCIMKNFKTLAFCQRFIERAGKTNFQNTLDKLVHQKIVNAYPPLCDVEGSYVSQHEHCFGIFEKGLEVFSRDVDLPI</sequence>
<keyword evidence="2" id="KW-0645">Protease</keyword>
<keyword evidence="3" id="KW-0479">Metal-binding</keyword>
<dbReference type="EMBL" id="MLAK01000562">
    <property type="protein sequence ID" value="OHT12463.1"/>
    <property type="molecule type" value="Genomic_DNA"/>
</dbReference>
<keyword evidence="7" id="KW-1185">Reference proteome</keyword>
<dbReference type="InterPro" id="IPR036005">
    <property type="entry name" value="Creatinase/aminopeptidase-like"/>
</dbReference>
<dbReference type="GO" id="GO:0005737">
    <property type="term" value="C:cytoplasm"/>
    <property type="evidence" value="ECO:0007669"/>
    <property type="project" value="TreeGrafter"/>
</dbReference>
<dbReference type="Proteomes" id="UP000179807">
    <property type="component" value="Unassembled WGS sequence"/>
</dbReference>
<name>A0A1J4KMC6_9EUKA</name>
<dbReference type="GO" id="GO:0046872">
    <property type="term" value="F:metal ion binding"/>
    <property type="evidence" value="ECO:0007669"/>
    <property type="project" value="UniProtKB-KW"/>
</dbReference>
<dbReference type="PANTHER" id="PTHR45777">
    <property type="entry name" value="METHIONINE AMINOPEPTIDASE 2"/>
    <property type="match status" value="1"/>
</dbReference>
<dbReference type="OrthoDB" id="7848262at2759"/>
<protein>
    <submittedName>
        <fullName evidence="6">Methionine aminopeptidase 2</fullName>
    </submittedName>
</protein>
<dbReference type="SUPFAM" id="SSF46785">
    <property type="entry name" value="Winged helix' DNA-binding domain"/>
    <property type="match status" value="1"/>
</dbReference>
<organism evidence="6 7">
    <name type="scientific">Tritrichomonas foetus</name>
    <dbReference type="NCBI Taxonomy" id="1144522"/>
    <lineage>
        <taxon>Eukaryota</taxon>
        <taxon>Metamonada</taxon>
        <taxon>Parabasalia</taxon>
        <taxon>Tritrichomonadida</taxon>
        <taxon>Tritrichomonadidae</taxon>
        <taxon>Tritrichomonas</taxon>
    </lineage>
</organism>
<proteinExistence type="predicted"/>
<keyword evidence="4" id="KW-0378">Hydrolase</keyword>
<dbReference type="GeneID" id="94834388"/>
<comment type="caution">
    <text evidence="6">The sequence shown here is derived from an EMBL/GenBank/DDBJ whole genome shotgun (WGS) entry which is preliminary data.</text>
</comment>
<dbReference type="InterPro" id="IPR002468">
    <property type="entry name" value="Pept_M24A_MAP2"/>
</dbReference>
<evidence type="ECO:0000256" key="4">
    <source>
        <dbReference type="ARBA" id="ARBA00022801"/>
    </source>
</evidence>
<dbReference type="SUPFAM" id="SSF55920">
    <property type="entry name" value="Creatinase/aminopeptidase"/>
    <property type="match status" value="1"/>
</dbReference>
<dbReference type="GO" id="GO:0070006">
    <property type="term" value="F:metalloaminopeptidase activity"/>
    <property type="evidence" value="ECO:0007669"/>
    <property type="project" value="InterPro"/>
</dbReference>
<dbReference type="AlphaFoldDB" id="A0A1J4KMC6"/>
<dbReference type="GO" id="GO:0006508">
    <property type="term" value="P:proteolysis"/>
    <property type="evidence" value="ECO:0007669"/>
    <property type="project" value="UniProtKB-KW"/>
</dbReference>
<dbReference type="InterPro" id="IPR036390">
    <property type="entry name" value="WH_DNA-bd_sf"/>
</dbReference>
<dbReference type="InterPro" id="IPR036388">
    <property type="entry name" value="WH-like_DNA-bd_sf"/>
</dbReference>
<dbReference type="NCBIfam" id="TIGR00501">
    <property type="entry name" value="met_pdase_II"/>
    <property type="match status" value="1"/>
</dbReference>
<evidence type="ECO:0000259" key="5">
    <source>
        <dbReference type="Pfam" id="PF00557"/>
    </source>
</evidence>
<dbReference type="PANTHER" id="PTHR45777:SF2">
    <property type="entry name" value="METHIONINE AMINOPEPTIDASE 2"/>
    <property type="match status" value="1"/>
</dbReference>
<keyword evidence="1 6" id="KW-0031">Aminopeptidase</keyword>
<evidence type="ECO:0000313" key="7">
    <source>
        <dbReference type="Proteomes" id="UP000179807"/>
    </source>
</evidence>